<dbReference type="Pfam" id="PF16876">
    <property type="entry name" value="Lipin_mid"/>
    <property type="match status" value="1"/>
</dbReference>
<dbReference type="SUPFAM" id="SSF56784">
    <property type="entry name" value="HAD-like"/>
    <property type="match status" value="1"/>
</dbReference>
<evidence type="ECO:0000256" key="3">
    <source>
        <dbReference type="ARBA" id="ARBA00005476"/>
    </source>
</evidence>
<dbReference type="InterPro" id="IPR031315">
    <property type="entry name" value="LNS2/PITP"/>
</dbReference>
<comment type="caution">
    <text evidence="8">The sequence shown here is derived from an EMBL/GenBank/DDBJ whole genome shotgun (WGS) entry which is preliminary data.</text>
</comment>
<evidence type="ECO:0000313" key="8">
    <source>
        <dbReference type="EMBL" id="KAK2190601.1"/>
    </source>
</evidence>
<feature type="compositionally biased region" description="Basic and acidic residues" evidence="6">
    <location>
        <begin position="598"/>
        <end position="608"/>
    </location>
</feature>
<organism evidence="8 9">
    <name type="scientific">Ridgeia piscesae</name>
    <name type="common">Tubeworm</name>
    <dbReference type="NCBI Taxonomy" id="27915"/>
    <lineage>
        <taxon>Eukaryota</taxon>
        <taxon>Metazoa</taxon>
        <taxon>Spiralia</taxon>
        <taxon>Lophotrochozoa</taxon>
        <taxon>Annelida</taxon>
        <taxon>Polychaeta</taxon>
        <taxon>Sedentaria</taxon>
        <taxon>Canalipalpata</taxon>
        <taxon>Sabellida</taxon>
        <taxon>Siboglinidae</taxon>
        <taxon>Ridgeia</taxon>
    </lineage>
</organism>
<dbReference type="GO" id="GO:0032869">
    <property type="term" value="P:cellular response to insulin stimulus"/>
    <property type="evidence" value="ECO:0007669"/>
    <property type="project" value="TreeGrafter"/>
</dbReference>
<dbReference type="PANTHER" id="PTHR12181">
    <property type="entry name" value="LIPIN"/>
    <property type="match status" value="1"/>
</dbReference>
<feature type="region of interest" description="Disordered" evidence="6">
    <location>
        <begin position="277"/>
        <end position="351"/>
    </location>
</feature>
<evidence type="ECO:0000313" key="9">
    <source>
        <dbReference type="Proteomes" id="UP001209878"/>
    </source>
</evidence>
<keyword evidence="9" id="KW-1185">Reference proteome</keyword>
<dbReference type="SMART" id="SM00775">
    <property type="entry name" value="LNS2"/>
    <property type="match status" value="1"/>
</dbReference>
<dbReference type="GO" id="GO:0005634">
    <property type="term" value="C:nucleus"/>
    <property type="evidence" value="ECO:0007669"/>
    <property type="project" value="TreeGrafter"/>
</dbReference>
<dbReference type="GO" id="GO:0003713">
    <property type="term" value="F:transcription coactivator activity"/>
    <property type="evidence" value="ECO:0007669"/>
    <property type="project" value="TreeGrafter"/>
</dbReference>
<keyword evidence="5" id="KW-0378">Hydrolase</keyword>
<accession>A0AAD9UIH7</accession>
<feature type="compositionally biased region" description="Basic and acidic residues" evidence="6">
    <location>
        <begin position="769"/>
        <end position="779"/>
    </location>
</feature>
<sequence length="1092" mass="120715">MSMLGRIVSNFKDFYRDINSATLTGAIDVVIIQQADGTYVSSPFHVRFGKLGVLRSREKVVDIEVNDQPVDLHMKLGEAGEAFFVREAEEECVVPPHLATSPLPDAALLMEEGIMQLHEGIFNIKEEEGSTCDTITTPEGLWEPHQCGGDADSDTSKEVAALTPDDNGPSSIVMPRDTSMRSLYYSTDDITSSESTRKRSLDIAIQTDLTGNEVESKTNYCVRVISPLPGDFGEIKTGENNETPVTQSPSGETNAKQLSEELAARLLADCQHPTIQPARKKCKLHTALTSGDRDRNKDSSSDGSGNKGSHDSDVLKTGGAKNKRRRRKKPNNKQMKQTVGSAKSNETTSNDVVPMLTMEDDGEVFQLELSDDEITTEPLDECDCRGYDAVGSTTTLTELQCQDAQPTMEEKLRLTDEWAGSQLASGLHPFSDGDITPAMSPVGSRPPSPKSDTEYETRKYDAISQTQLTGDDLRSADNYRWEWGELPETNSSARQLTEGASVVKEELNVKPEMTESKGGSDRASSGLFHFMRKTKKLRHQPALEGIYLDDLNLEQMDPELAALYLYHPKNGPMSIQELKDEDSESGTGASLPHSPETVQHKDTQHDMEGSSNKQMSIASEVAMSLCGGLAESGGEISTERFLQFLVTYDDFCEKPSILNDPNLVVRINGKYQNWQIAGPVVMSMVAFERPLPEGVVDSLTKQHMPKKERRRGWFSWGRTVPAPQENSSLSPREDSTAESPQPGTSGEKKEDDDSATCSPASSPPSSPRKGADKAPRDDGFQSDEDSETLLSGMASEHTQTSTEKYKKCLKLTTEQILQLKLKEGVNDVSFSVTTQYQGTTRCTSSIFLWRWDDRVIVSDIDGTITRSDVLGQVLPMIGKDWSQAGIAKLYSMVARNGYKFLYLSARAIGQAKTTREYLRSVCQTGNISLPDGPLLLSPSSLISAFHKEVIERKPEEFKISCLRDIQALFPPSRNPFYAGFGNKINDVWAYRAVGIPISRVFTVNYKGELKLELIQAHHSSYTKLSDIVDHVFPPLLDRQDKTDGKVVSGNFPLPDEYSPFTYWREPLPDISVDELDVFLGRSPEVTTSSEKK</sequence>
<feature type="region of interest" description="Disordered" evidence="6">
    <location>
        <begin position="698"/>
        <end position="785"/>
    </location>
</feature>
<dbReference type="Pfam" id="PF08235">
    <property type="entry name" value="LNS2"/>
    <property type="match status" value="1"/>
</dbReference>
<dbReference type="InterPro" id="IPR013209">
    <property type="entry name" value="LNS2"/>
</dbReference>
<dbReference type="EMBL" id="JAODUO010000074">
    <property type="protein sequence ID" value="KAK2190601.1"/>
    <property type="molecule type" value="Genomic_DNA"/>
</dbReference>
<feature type="compositionally biased region" description="Basic residues" evidence="6">
    <location>
        <begin position="703"/>
        <end position="712"/>
    </location>
</feature>
<dbReference type="GO" id="GO:0009062">
    <property type="term" value="P:fatty acid catabolic process"/>
    <property type="evidence" value="ECO:0007669"/>
    <property type="project" value="TreeGrafter"/>
</dbReference>
<name>A0AAD9UIH7_RIDPI</name>
<dbReference type="InterPro" id="IPR031703">
    <property type="entry name" value="Lipin_mid"/>
</dbReference>
<dbReference type="Proteomes" id="UP001209878">
    <property type="component" value="Unassembled WGS sequence"/>
</dbReference>
<dbReference type="GO" id="GO:0008195">
    <property type="term" value="F:phosphatidate phosphatase activity"/>
    <property type="evidence" value="ECO:0007669"/>
    <property type="project" value="UniProtKB-EC"/>
</dbReference>
<feature type="compositionally biased region" description="Basic residues" evidence="6">
    <location>
        <begin position="321"/>
        <end position="331"/>
    </location>
</feature>
<dbReference type="InterPro" id="IPR007651">
    <property type="entry name" value="Lipin_N"/>
</dbReference>
<evidence type="ECO:0000256" key="1">
    <source>
        <dbReference type="ARBA" id="ARBA00001180"/>
    </source>
</evidence>
<feature type="domain" description="LNS2/PITP" evidence="7">
    <location>
        <begin position="855"/>
        <end position="1012"/>
    </location>
</feature>
<reference evidence="8" key="1">
    <citation type="journal article" date="2023" name="Mol. Biol. Evol.">
        <title>Third-Generation Sequencing Reveals the Adaptive Role of the Epigenome in Three Deep-Sea Polychaetes.</title>
        <authorList>
            <person name="Perez M."/>
            <person name="Aroh O."/>
            <person name="Sun Y."/>
            <person name="Lan Y."/>
            <person name="Juniper S.K."/>
            <person name="Young C.R."/>
            <person name="Angers B."/>
            <person name="Qian P.Y."/>
        </authorList>
    </citation>
    <scope>NUCLEOTIDE SEQUENCE</scope>
    <source>
        <strain evidence="8">R07B-5</strain>
    </source>
</reference>
<comment type="cofactor">
    <cofactor evidence="2">
        <name>Mg(2+)</name>
        <dbReference type="ChEBI" id="CHEBI:18420"/>
    </cofactor>
</comment>
<dbReference type="PANTHER" id="PTHR12181:SF12">
    <property type="entry name" value="PHOSPHATIDATE PHOSPHATASE"/>
    <property type="match status" value="1"/>
</dbReference>
<proteinExistence type="inferred from homology"/>
<feature type="compositionally biased region" description="Polar residues" evidence="6">
    <location>
        <begin position="240"/>
        <end position="256"/>
    </location>
</feature>
<feature type="region of interest" description="Disordered" evidence="6">
    <location>
        <begin position="231"/>
        <end position="256"/>
    </location>
</feature>
<comment type="catalytic activity">
    <reaction evidence="1">
        <text>a 1,2-diacyl-sn-glycero-3-phosphate + H2O = a 1,2-diacyl-sn-glycerol + phosphate</text>
        <dbReference type="Rhea" id="RHEA:27429"/>
        <dbReference type="ChEBI" id="CHEBI:15377"/>
        <dbReference type="ChEBI" id="CHEBI:17815"/>
        <dbReference type="ChEBI" id="CHEBI:43474"/>
        <dbReference type="ChEBI" id="CHEBI:58608"/>
        <dbReference type="EC" id="3.1.3.4"/>
    </reaction>
    <physiologicalReaction direction="left-to-right" evidence="1">
        <dbReference type="Rhea" id="RHEA:27430"/>
    </physiologicalReaction>
</comment>
<evidence type="ECO:0000256" key="2">
    <source>
        <dbReference type="ARBA" id="ARBA00001946"/>
    </source>
</evidence>
<evidence type="ECO:0000256" key="6">
    <source>
        <dbReference type="SAM" id="MobiDB-lite"/>
    </source>
</evidence>
<comment type="similarity">
    <text evidence="3">Belongs to the lipin family.</text>
</comment>
<dbReference type="InterPro" id="IPR026058">
    <property type="entry name" value="LIPIN"/>
</dbReference>
<dbReference type="Pfam" id="PF04571">
    <property type="entry name" value="Lipin_N"/>
    <property type="match status" value="1"/>
</dbReference>
<feature type="compositionally biased region" description="Basic and acidic residues" evidence="6">
    <location>
        <begin position="291"/>
        <end position="300"/>
    </location>
</feature>
<evidence type="ECO:0000256" key="4">
    <source>
        <dbReference type="ARBA" id="ARBA00012638"/>
    </source>
</evidence>
<protein>
    <recommendedName>
        <fullName evidence="4">phosphatidate phosphatase</fullName>
        <ecNumber evidence="4">3.1.3.4</ecNumber>
    </recommendedName>
</protein>
<dbReference type="GO" id="GO:0019432">
    <property type="term" value="P:triglyceride biosynthetic process"/>
    <property type="evidence" value="ECO:0007669"/>
    <property type="project" value="TreeGrafter"/>
</dbReference>
<dbReference type="InterPro" id="IPR036412">
    <property type="entry name" value="HAD-like_sf"/>
</dbReference>
<dbReference type="EC" id="3.1.3.4" evidence="4"/>
<dbReference type="GO" id="GO:0045944">
    <property type="term" value="P:positive regulation of transcription by RNA polymerase II"/>
    <property type="evidence" value="ECO:0007669"/>
    <property type="project" value="TreeGrafter"/>
</dbReference>
<feature type="compositionally biased region" description="Polar residues" evidence="6">
    <location>
        <begin position="334"/>
        <end position="351"/>
    </location>
</feature>
<evidence type="ECO:0000259" key="7">
    <source>
        <dbReference type="SMART" id="SM00775"/>
    </source>
</evidence>
<evidence type="ECO:0000256" key="5">
    <source>
        <dbReference type="ARBA" id="ARBA00022801"/>
    </source>
</evidence>
<feature type="region of interest" description="Disordered" evidence="6">
    <location>
        <begin position="423"/>
        <end position="455"/>
    </location>
</feature>
<feature type="region of interest" description="Disordered" evidence="6">
    <location>
        <begin position="574"/>
        <end position="609"/>
    </location>
</feature>
<gene>
    <name evidence="8" type="ORF">NP493_74g00005</name>
</gene>
<dbReference type="AlphaFoldDB" id="A0AAD9UIH7"/>